<sequence>MTPVAIITVLLGIISLVQGLEITSPNAGDKIDIQQGLPISWIVEDTDNLTANVDIQLYWNERFQVGLTWSEPGSTVPINDSSYTFQYTRDKDYIWPKTDYVVYLYDGSNSTHKTGEFEIFNTDGRVTSTTSMPTATQKGSKKGPSASASDSVRLNSTSTRLPHHTPSASSGRPNGLAHDSVATGNMGFVEMGGSLLWGRILVYVQGGLIWT</sequence>
<dbReference type="HOGENOM" id="CLU_097276_0_0_1"/>
<reference evidence="4" key="1">
    <citation type="journal article" date="2015" name="Genome Announc.">
        <title>Genome sequence of the AIDS-associated pathogen Penicillium marneffei (ATCC18224) and its near taxonomic relative Talaromyces stipitatus (ATCC10500).</title>
        <authorList>
            <person name="Nierman W.C."/>
            <person name="Fedorova-Abrams N.D."/>
            <person name="Andrianopoulos A."/>
        </authorList>
    </citation>
    <scope>NUCLEOTIDE SEQUENCE [LARGE SCALE GENOMIC DNA]</scope>
    <source>
        <strain evidence="4">ATCC 18224 / CBS 334.59 / QM 7333</strain>
    </source>
</reference>
<feature type="chain" id="PRO_5002845560" evidence="2">
    <location>
        <begin position="20"/>
        <end position="211"/>
    </location>
</feature>
<evidence type="ECO:0000313" key="3">
    <source>
        <dbReference type="EMBL" id="EEA22462.1"/>
    </source>
</evidence>
<keyword evidence="2" id="KW-0732">Signal</keyword>
<dbReference type="Proteomes" id="UP000001294">
    <property type="component" value="Unassembled WGS sequence"/>
</dbReference>
<evidence type="ECO:0000256" key="1">
    <source>
        <dbReference type="SAM" id="MobiDB-lite"/>
    </source>
</evidence>
<proteinExistence type="predicted"/>
<protein>
    <submittedName>
        <fullName evidence="3">Uncharacterized protein</fullName>
    </submittedName>
</protein>
<dbReference type="PhylomeDB" id="B6QJE7"/>
<dbReference type="OrthoDB" id="4227425at2759"/>
<name>B6QJE7_TALMQ</name>
<feature type="compositionally biased region" description="Polar residues" evidence="1">
    <location>
        <begin position="126"/>
        <end position="137"/>
    </location>
</feature>
<accession>B6QJE7</accession>
<keyword evidence="4" id="KW-1185">Reference proteome</keyword>
<evidence type="ECO:0000256" key="2">
    <source>
        <dbReference type="SAM" id="SignalP"/>
    </source>
</evidence>
<dbReference type="AlphaFoldDB" id="B6QJE7"/>
<gene>
    <name evidence="3" type="ORF">PMAA_090910</name>
</gene>
<dbReference type="VEuPathDB" id="FungiDB:PMAA_090910"/>
<feature type="compositionally biased region" description="Polar residues" evidence="1">
    <location>
        <begin position="152"/>
        <end position="172"/>
    </location>
</feature>
<feature type="signal peptide" evidence="2">
    <location>
        <begin position="1"/>
        <end position="19"/>
    </location>
</feature>
<organism evidence="3 4">
    <name type="scientific">Talaromyces marneffei (strain ATCC 18224 / CBS 334.59 / QM 7333)</name>
    <name type="common">Penicillium marneffei</name>
    <dbReference type="NCBI Taxonomy" id="441960"/>
    <lineage>
        <taxon>Eukaryota</taxon>
        <taxon>Fungi</taxon>
        <taxon>Dikarya</taxon>
        <taxon>Ascomycota</taxon>
        <taxon>Pezizomycotina</taxon>
        <taxon>Eurotiomycetes</taxon>
        <taxon>Eurotiomycetidae</taxon>
        <taxon>Eurotiales</taxon>
        <taxon>Trichocomaceae</taxon>
        <taxon>Talaromyces</taxon>
        <taxon>Talaromyces sect. Talaromyces</taxon>
    </lineage>
</organism>
<feature type="region of interest" description="Disordered" evidence="1">
    <location>
        <begin position="126"/>
        <end position="177"/>
    </location>
</feature>
<evidence type="ECO:0000313" key="4">
    <source>
        <dbReference type="Proteomes" id="UP000001294"/>
    </source>
</evidence>
<feature type="compositionally biased region" description="Low complexity" evidence="1">
    <location>
        <begin position="142"/>
        <end position="151"/>
    </location>
</feature>
<dbReference type="EMBL" id="DS995902">
    <property type="protein sequence ID" value="EEA22462.1"/>
    <property type="molecule type" value="Genomic_DNA"/>
</dbReference>